<sequence length="345" mass="36324">MPHSALPIGTLLAAPRPAFTATEAEGLARAHFGQDGRALPLTSERDQNFRLVTGHGEFVLKIANAAEPRGVTEFQTLALLHLEDRAPSLPVPRVGRTLEGAPWAELPSGNLLRLLTWVGGEPLWRARGGAAQRRAIGRCLGGITAALADFAHPAADYELLWDIRHAARLRPLLPAIPDARTAVLAGQVIDRFDAEAAPRLADLPWQVVHNDMNSHNIMVDPADPSLVTGVIDFGDMVRTARACDLAIAGSYQLEPGDPAGSLADLVAGYHEANPLQPSEIEILPELVAARMVATIAIASSRAAQQPENAPYILRNLPAAAAGLEALTALAPGAAAASLARAVGEA</sequence>
<gene>
    <name evidence="10" type="ORF">C8J28_11341</name>
</gene>
<dbReference type="InterPro" id="IPR002575">
    <property type="entry name" value="Aminoglycoside_PTrfase"/>
</dbReference>
<dbReference type="RefSeq" id="WP_101340578.1">
    <property type="nucleotide sequence ID" value="NZ_CP090021.1"/>
</dbReference>
<evidence type="ECO:0000256" key="7">
    <source>
        <dbReference type="ARBA" id="ARBA00038873"/>
    </source>
</evidence>
<dbReference type="GO" id="GO:0005737">
    <property type="term" value="C:cytoplasm"/>
    <property type="evidence" value="ECO:0007669"/>
    <property type="project" value="UniProtKB-SubCell"/>
</dbReference>
<keyword evidence="2" id="KW-0963">Cytoplasm</keyword>
<comment type="function">
    <text evidence="6">Catalyzes the GTP-dependent phosphorylation of 5-hydroxy-L-lysine.</text>
</comment>
<evidence type="ECO:0000313" key="10">
    <source>
        <dbReference type="EMBL" id="PTR15894.1"/>
    </source>
</evidence>
<dbReference type="Proteomes" id="UP000244060">
    <property type="component" value="Unassembled WGS sequence"/>
</dbReference>
<evidence type="ECO:0000259" key="9">
    <source>
        <dbReference type="Pfam" id="PF01636"/>
    </source>
</evidence>
<name>A0A2T5K0E8_9RHOB</name>
<evidence type="ECO:0000256" key="8">
    <source>
        <dbReference type="ARBA" id="ARBA00040505"/>
    </source>
</evidence>
<comment type="caution">
    <text evidence="10">The sequence shown here is derived from an EMBL/GenBank/DDBJ whole genome shotgun (WGS) entry which is preliminary data.</text>
</comment>
<evidence type="ECO:0000256" key="5">
    <source>
        <dbReference type="ARBA" id="ARBA00036820"/>
    </source>
</evidence>
<comment type="subcellular location">
    <subcellularLocation>
        <location evidence="1">Cytoplasm</location>
    </subcellularLocation>
</comment>
<dbReference type="SUPFAM" id="SSF56112">
    <property type="entry name" value="Protein kinase-like (PK-like)"/>
    <property type="match status" value="1"/>
</dbReference>
<evidence type="ECO:0000256" key="6">
    <source>
        <dbReference type="ARBA" id="ARBA00037368"/>
    </source>
</evidence>
<evidence type="ECO:0000256" key="4">
    <source>
        <dbReference type="ARBA" id="ARBA00022777"/>
    </source>
</evidence>
<dbReference type="InterPro" id="IPR050249">
    <property type="entry name" value="Pseudomonas-type_ThrB"/>
</dbReference>
<dbReference type="EC" id="2.7.1.81" evidence="7"/>
<dbReference type="OrthoDB" id="156345at2"/>
<evidence type="ECO:0000256" key="2">
    <source>
        <dbReference type="ARBA" id="ARBA00022490"/>
    </source>
</evidence>
<evidence type="ECO:0000313" key="11">
    <source>
        <dbReference type="Proteomes" id="UP000244060"/>
    </source>
</evidence>
<feature type="domain" description="Aminoglycoside phosphotransferase" evidence="9">
    <location>
        <begin position="41"/>
        <end position="272"/>
    </location>
</feature>
<dbReference type="InterPro" id="IPR011009">
    <property type="entry name" value="Kinase-like_dom_sf"/>
</dbReference>
<dbReference type="Gene3D" id="3.90.1200.10">
    <property type="match status" value="1"/>
</dbReference>
<accession>A0A2T5K0E8</accession>
<dbReference type="Pfam" id="PF01636">
    <property type="entry name" value="APH"/>
    <property type="match status" value="1"/>
</dbReference>
<keyword evidence="3" id="KW-0808">Transferase</keyword>
<proteinExistence type="predicted"/>
<protein>
    <recommendedName>
        <fullName evidence="8">Hydroxylysine kinase</fullName>
        <ecNumber evidence="7">2.7.1.81</ecNumber>
    </recommendedName>
</protein>
<organism evidence="10 11">
    <name type="scientific">Cereibacter azotoformans</name>
    <dbReference type="NCBI Taxonomy" id="43057"/>
    <lineage>
        <taxon>Bacteria</taxon>
        <taxon>Pseudomonadati</taxon>
        <taxon>Pseudomonadota</taxon>
        <taxon>Alphaproteobacteria</taxon>
        <taxon>Rhodobacterales</taxon>
        <taxon>Paracoccaceae</taxon>
        <taxon>Cereibacter</taxon>
    </lineage>
</organism>
<keyword evidence="4" id="KW-0418">Kinase</keyword>
<dbReference type="AlphaFoldDB" id="A0A2T5K0E8"/>
<dbReference type="GO" id="GO:0047992">
    <property type="term" value="F:hydroxylysine kinase activity"/>
    <property type="evidence" value="ECO:0007669"/>
    <property type="project" value="UniProtKB-EC"/>
</dbReference>
<comment type="catalytic activity">
    <reaction evidence="5">
        <text>(5R)-5-hydroxy-L-lysine + GTP = (5R)-5-phosphooxy-L-lysine + GDP + H(+)</text>
        <dbReference type="Rhea" id="RHEA:19049"/>
        <dbReference type="ChEBI" id="CHEBI:15378"/>
        <dbReference type="ChEBI" id="CHEBI:37565"/>
        <dbReference type="ChEBI" id="CHEBI:57882"/>
        <dbReference type="ChEBI" id="CHEBI:58189"/>
        <dbReference type="ChEBI" id="CHEBI:58357"/>
        <dbReference type="EC" id="2.7.1.81"/>
    </reaction>
</comment>
<dbReference type="PANTHER" id="PTHR21064:SF1">
    <property type="entry name" value="HYDROXYLYSINE KINASE"/>
    <property type="match status" value="1"/>
</dbReference>
<reference evidence="10 11" key="1">
    <citation type="submission" date="2018-04" db="EMBL/GenBank/DDBJ databases">
        <title>Genomic Encyclopedia of Type Strains, Phase III (KMG-III): the genomes of soil and plant-associated and newly described type strains.</title>
        <authorList>
            <person name="Whitman W."/>
        </authorList>
    </citation>
    <scope>NUCLEOTIDE SEQUENCE [LARGE SCALE GENOMIC DNA]</scope>
    <source>
        <strain evidence="10 11">KA25</strain>
    </source>
</reference>
<keyword evidence="11" id="KW-1185">Reference proteome</keyword>
<evidence type="ECO:0000256" key="3">
    <source>
        <dbReference type="ARBA" id="ARBA00022679"/>
    </source>
</evidence>
<dbReference type="EMBL" id="QAOT01000013">
    <property type="protein sequence ID" value="PTR15894.1"/>
    <property type="molecule type" value="Genomic_DNA"/>
</dbReference>
<dbReference type="PANTHER" id="PTHR21064">
    <property type="entry name" value="AMINOGLYCOSIDE PHOSPHOTRANSFERASE DOMAIN-CONTAINING PROTEIN-RELATED"/>
    <property type="match status" value="1"/>
</dbReference>
<evidence type="ECO:0000256" key="1">
    <source>
        <dbReference type="ARBA" id="ARBA00004496"/>
    </source>
</evidence>